<sequence length="208" mass="23987">MSWIITKTKRNNLEENQQFSIKLCISSPAIALSNYEDDADNKQNKRMSKTEICGKFININKNKNSSSSSSSRSSSNSSSSSSSGMVISSLTMLTRMLLFYVDYDSISALISVFNATHYHRHHHYHYHQHCYRRHNNLFSFYSHLLLLCSHCNHFLHLSVCFYATLSSYDDVDNALMMMKMITMTMTMTMTMAVTIKMDENIDEKKPVL</sequence>
<keyword evidence="2" id="KW-1133">Transmembrane helix</keyword>
<dbReference type="Proteomes" id="UP000078200">
    <property type="component" value="Unassembled WGS sequence"/>
</dbReference>
<keyword evidence="4" id="KW-1185">Reference proteome</keyword>
<feature type="region of interest" description="Disordered" evidence="1">
    <location>
        <begin position="63"/>
        <end position="84"/>
    </location>
</feature>
<evidence type="ECO:0000256" key="1">
    <source>
        <dbReference type="SAM" id="MobiDB-lite"/>
    </source>
</evidence>
<evidence type="ECO:0000313" key="4">
    <source>
        <dbReference type="Proteomes" id="UP000078200"/>
    </source>
</evidence>
<organism evidence="3 4">
    <name type="scientific">Glossina austeni</name>
    <name type="common">Savannah tsetse fly</name>
    <dbReference type="NCBI Taxonomy" id="7395"/>
    <lineage>
        <taxon>Eukaryota</taxon>
        <taxon>Metazoa</taxon>
        <taxon>Ecdysozoa</taxon>
        <taxon>Arthropoda</taxon>
        <taxon>Hexapoda</taxon>
        <taxon>Insecta</taxon>
        <taxon>Pterygota</taxon>
        <taxon>Neoptera</taxon>
        <taxon>Endopterygota</taxon>
        <taxon>Diptera</taxon>
        <taxon>Brachycera</taxon>
        <taxon>Muscomorpha</taxon>
        <taxon>Hippoboscoidea</taxon>
        <taxon>Glossinidae</taxon>
        <taxon>Glossina</taxon>
    </lineage>
</organism>
<feature type="transmembrane region" description="Helical" evidence="2">
    <location>
        <begin position="140"/>
        <end position="164"/>
    </location>
</feature>
<dbReference type="EnsemblMetazoa" id="GAUT006880-RA">
    <property type="protein sequence ID" value="GAUT006880-PA"/>
    <property type="gene ID" value="GAUT006880"/>
</dbReference>
<name>A0A1A9UJI3_GLOAU</name>
<accession>A0A1A9UJI3</accession>
<dbReference type="AlphaFoldDB" id="A0A1A9UJI3"/>
<keyword evidence="2" id="KW-0812">Transmembrane</keyword>
<keyword evidence="2" id="KW-0472">Membrane</keyword>
<protein>
    <submittedName>
        <fullName evidence="3">Uncharacterized protein</fullName>
    </submittedName>
</protein>
<feature type="transmembrane region" description="Helical" evidence="2">
    <location>
        <begin position="176"/>
        <end position="195"/>
    </location>
</feature>
<reference evidence="3" key="1">
    <citation type="submission" date="2020-05" db="UniProtKB">
        <authorList>
            <consortium name="EnsemblMetazoa"/>
        </authorList>
    </citation>
    <scope>IDENTIFICATION</scope>
    <source>
        <strain evidence="3">TTRI</strain>
    </source>
</reference>
<dbReference type="VEuPathDB" id="VectorBase:GAUT006880"/>
<proteinExistence type="predicted"/>
<feature type="compositionally biased region" description="Low complexity" evidence="1">
    <location>
        <begin position="65"/>
        <end position="84"/>
    </location>
</feature>
<evidence type="ECO:0000256" key="2">
    <source>
        <dbReference type="SAM" id="Phobius"/>
    </source>
</evidence>
<evidence type="ECO:0000313" key="3">
    <source>
        <dbReference type="EnsemblMetazoa" id="GAUT006880-PA"/>
    </source>
</evidence>